<dbReference type="SUPFAM" id="SSF56349">
    <property type="entry name" value="DNA breaking-rejoining enzymes"/>
    <property type="match status" value="1"/>
</dbReference>
<dbReference type="InterPro" id="IPR002104">
    <property type="entry name" value="Integrase_catalytic"/>
</dbReference>
<keyword evidence="6" id="KW-1185">Reference proteome</keyword>
<dbReference type="Gene3D" id="1.10.443.10">
    <property type="entry name" value="Intergrase catalytic core"/>
    <property type="match status" value="1"/>
</dbReference>
<dbReference type="Pfam" id="PF17293">
    <property type="entry name" value="Arm-DNA-bind_5"/>
    <property type="match status" value="1"/>
</dbReference>
<dbReference type="AlphaFoldDB" id="A0A512B9T8"/>
<dbReference type="PROSITE" id="PS51898">
    <property type="entry name" value="TYR_RECOMBINASE"/>
    <property type="match status" value="1"/>
</dbReference>
<dbReference type="RefSeq" id="WP_147202774.1">
    <property type="nucleotide sequence ID" value="NZ_BJYT01000004.1"/>
</dbReference>
<dbReference type="InterPro" id="IPR013762">
    <property type="entry name" value="Integrase-like_cat_sf"/>
</dbReference>
<dbReference type="PANTHER" id="PTHR30349">
    <property type="entry name" value="PHAGE INTEGRASE-RELATED"/>
    <property type="match status" value="1"/>
</dbReference>
<comment type="caution">
    <text evidence="5">The sequence shown here is derived from an EMBL/GenBank/DDBJ whole genome shotgun (WGS) entry which is preliminary data.</text>
</comment>
<dbReference type="InterPro" id="IPR050090">
    <property type="entry name" value="Tyrosine_recombinase_XerCD"/>
</dbReference>
<comment type="similarity">
    <text evidence="1">Belongs to the 'phage' integrase family.</text>
</comment>
<dbReference type="GO" id="GO:0006310">
    <property type="term" value="P:DNA recombination"/>
    <property type="evidence" value="ECO:0007669"/>
    <property type="project" value="UniProtKB-KW"/>
</dbReference>
<evidence type="ECO:0000313" key="6">
    <source>
        <dbReference type="Proteomes" id="UP000321513"/>
    </source>
</evidence>
<dbReference type="OrthoDB" id="892893at2"/>
<evidence type="ECO:0000256" key="2">
    <source>
        <dbReference type="ARBA" id="ARBA00023125"/>
    </source>
</evidence>
<dbReference type="GO" id="GO:0015074">
    <property type="term" value="P:DNA integration"/>
    <property type="evidence" value="ECO:0007669"/>
    <property type="project" value="InterPro"/>
</dbReference>
<feature type="domain" description="Tyr recombinase" evidence="4">
    <location>
        <begin position="221"/>
        <end position="398"/>
    </location>
</feature>
<gene>
    <name evidence="5" type="ORF">SAE01_11990</name>
</gene>
<dbReference type="InterPro" id="IPR025269">
    <property type="entry name" value="SAM-like_dom"/>
</dbReference>
<dbReference type="Pfam" id="PF13102">
    <property type="entry name" value="Phage_int_SAM_5"/>
    <property type="match status" value="1"/>
</dbReference>
<sequence length="407" mass="46946">MTQNHTFSLLSYIRRDKANKDSLAPVYLRITLDGKRAEISTKTFVDPLKWNAAKGRLKSAFQDSKRLNQTIETFEHRAREVYNRLIEKGKILSADDIKDELLGSVHKQRTLVLSFSEYLAEMEARVTIDFSIGTIKNWRVTLGHLKEFLVKKYSRPDIAFKELDENFLREFDSYARRNWGCGTNAVIKHIQRIRKIVTKAISKNWLDKDPFIAFATTAEKTHRTFLTPIELDAIEKKIFELDRLEKVKDIFIFSCYTGLAYVDVEKLTTDNLVVGIDSKKWIYTFREKTNEKSNIPLLPKALQIIEKYKNDSQSSNRGKLLPVISNIKTNAYLKEIADVCGIKKNLTFHMARHTFATTITLTNGVPIETVSNMLGHSKITTTQIYAKVLENKVSVDMDILERKLSRL</sequence>
<dbReference type="InterPro" id="IPR035386">
    <property type="entry name" value="Arm-DNA-bind_5"/>
</dbReference>
<reference evidence="5 6" key="1">
    <citation type="submission" date="2019-07" db="EMBL/GenBank/DDBJ databases">
        <title>Whole genome shotgun sequence of Segetibacter aerophilus NBRC 106135.</title>
        <authorList>
            <person name="Hosoyama A."/>
            <person name="Uohara A."/>
            <person name="Ohji S."/>
            <person name="Ichikawa N."/>
        </authorList>
    </citation>
    <scope>NUCLEOTIDE SEQUENCE [LARGE SCALE GENOMIC DNA]</scope>
    <source>
        <strain evidence="5 6">NBRC 106135</strain>
    </source>
</reference>
<evidence type="ECO:0000256" key="1">
    <source>
        <dbReference type="ARBA" id="ARBA00008857"/>
    </source>
</evidence>
<accession>A0A512B9T8</accession>
<dbReference type="InterPro" id="IPR010998">
    <property type="entry name" value="Integrase_recombinase_N"/>
</dbReference>
<evidence type="ECO:0000259" key="4">
    <source>
        <dbReference type="PROSITE" id="PS51898"/>
    </source>
</evidence>
<dbReference type="GO" id="GO:0003677">
    <property type="term" value="F:DNA binding"/>
    <property type="evidence" value="ECO:0007669"/>
    <property type="project" value="UniProtKB-KW"/>
</dbReference>
<dbReference type="EMBL" id="BJYT01000004">
    <property type="protein sequence ID" value="GEO08703.1"/>
    <property type="molecule type" value="Genomic_DNA"/>
</dbReference>
<keyword evidence="3" id="KW-0233">DNA recombination</keyword>
<evidence type="ECO:0000313" key="5">
    <source>
        <dbReference type="EMBL" id="GEO08703.1"/>
    </source>
</evidence>
<dbReference type="Proteomes" id="UP000321513">
    <property type="component" value="Unassembled WGS sequence"/>
</dbReference>
<organism evidence="5 6">
    <name type="scientific">Segetibacter aerophilus</name>
    <dbReference type="NCBI Taxonomy" id="670293"/>
    <lineage>
        <taxon>Bacteria</taxon>
        <taxon>Pseudomonadati</taxon>
        <taxon>Bacteroidota</taxon>
        <taxon>Chitinophagia</taxon>
        <taxon>Chitinophagales</taxon>
        <taxon>Chitinophagaceae</taxon>
        <taxon>Segetibacter</taxon>
    </lineage>
</organism>
<dbReference type="Pfam" id="PF00589">
    <property type="entry name" value="Phage_integrase"/>
    <property type="match status" value="1"/>
</dbReference>
<dbReference type="PANTHER" id="PTHR30349:SF64">
    <property type="entry name" value="PROPHAGE INTEGRASE INTD-RELATED"/>
    <property type="match status" value="1"/>
</dbReference>
<dbReference type="CDD" id="cd01185">
    <property type="entry name" value="INTN1_C_like"/>
    <property type="match status" value="1"/>
</dbReference>
<keyword evidence="2" id="KW-0238">DNA-binding</keyword>
<proteinExistence type="inferred from homology"/>
<evidence type="ECO:0000256" key="3">
    <source>
        <dbReference type="ARBA" id="ARBA00023172"/>
    </source>
</evidence>
<dbReference type="InterPro" id="IPR011010">
    <property type="entry name" value="DNA_brk_join_enz"/>
</dbReference>
<dbReference type="Gene3D" id="1.10.150.130">
    <property type="match status" value="1"/>
</dbReference>
<name>A0A512B9T8_9BACT</name>
<protein>
    <submittedName>
        <fullName evidence="5">Transposase</fullName>
    </submittedName>
</protein>